<dbReference type="PROSITE" id="PS00622">
    <property type="entry name" value="HTH_LUXR_1"/>
    <property type="match status" value="1"/>
</dbReference>
<dbReference type="SUPFAM" id="SSF46894">
    <property type="entry name" value="C-terminal effector domain of the bipartite response regulators"/>
    <property type="match status" value="1"/>
</dbReference>
<dbReference type="PRINTS" id="PR00038">
    <property type="entry name" value="HTHLUXR"/>
</dbReference>
<dbReference type="Pfam" id="PF00072">
    <property type="entry name" value="Response_reg"/>
    <property type="match status" value="1"/>
</dbReference>
<dbReference type="InterPro" id="IPR001789">
    <property type="entry name" value="Sig_transdc_resp-reg_receiver"/>
</dbReference>
<dbReference type="InterPro" id="IPR011006">
    <property type="entry name" value="CheY-like_superfamily"/>
</dbReference>
<reference evidence="6 8" key="1">
    <citation type="submission" date="2024-02" db="EMBL/GenBank/DDBJ databases">
        <title>Lysobacter Genome Sequencing and Mining.</title>
        <authorList>
            <person name="Bierman J."/>
            <person name="Walker M.C."/>
        </authorList>
    </citation>
    <scope>NUCLEOTIDE SEQUENCE [LARGE SCALE GENOMIC DNA]</scope>
    <source>
        <strain evidence="6 8">PB6250</strain>
    </source>
</reference>
<protein>
    <submittedName>
        <fullName evidence="7">Response regulator transcription factor</fullName>
    </submittedName>
</protein>
<reference evidence="7" key="2">
    <citation type="submission" date="2024-06" db="EMBL/GenBank/DDBJ databases">
        <authorList>
            <person name="Li S."/>
        </authorList>
    </citation>
    <scope>NUCLEOTIDE SEQUENCE</scope>
    <source>
        <strain evidence="7">SR10</strain>
    </source>
</reference>
<sequence length="208" mass="22323">MPPRPTRILVVDDHPLLREGIASVLESESDMRIVAEAANGREAVDAFRGSLPDVVLMDLQMPELDGVAAIEAIRAEFPAARIIVVTTYRGDAQAVRALKAGAQSYLLKSSLRKELVETIRATLAGRRRIPPEVAAEIAAHSADAELTSRELDVLKGVAGGNSNKLVAAQLNVTEETVKAHMKSILAKLGANDRTHAVTIALRRGILQL</sequence>
<dbReference type="InterPro" id="IPR016032">
    <property type="entry name" value="Sig_transdc_resp-reg_C-effctor"/>
</dbReference>
<dbReference type="GO" id="GO:0006355">
    <property type="term" value="P:regulation of DNA-templated transcription"/>
    <property type="evidence" value="ECO:0007669"/>
    <property type="project" value="InterPro"/>
</dbReference>
<dbReference type="CDD" id="cd17535">
    <property type="entry name" value="REC_NarL-like"/>
    <property type="match status" value="1"/>
</dbReference>
<feature type="domain" description="HTH luxR-type" evidence="4">
    <location>
        <begin position="139"/>
        <end position="204"/>
    </location>
</feature>
<dbReference type="PANTHER" id="PTHR43214">
    <property type="entry name" value="TWO-COMPONENT RESPONSE REGULATOR"/>
    <property type="match status" value="1"/>
</dbReference>
<dbReference type="SMART" id="SM00421">
    <property type="entry name" value="HTH_LUXR"/>
    <property type="match status" value="1"/>
</dbReference>
<dbReference type="SMART" id="SM00448">
    <property type="entry name" value="REC"/>
    <property type="match status" value="1"/>
</dbReference>
<dbReference type="EMBL" id="CP159925">
    <property type="protein sequence ID" value="XCO76559.1"/>
    <property type="molecule type" value="Genomic_DNA"/>
</dbReference>
<evidence type="ECO:0000256" key="1">
    <source>
        <dbReference type="ARBA" id="ARBA00022553"/>
    </source>
</evidence>
<evidence type="ECO:0000313" key="6">
    <source>
        <dbReference type="EMBL" id="MEI2453170.1"/>
    </source>
</evidence>
<evidence type="ECO:0000259" key="5">
    <source>
        <dbReference type="PROSITE" id="PS50110"/>
    </source>
</evidence>
<dbReference type="PROSITE" id="PS50043">
    <property type="entry name" value="HTH_LUXR_2"/>
    <property type="match status" value="1"/>
</dbReference>
<organism evidence="7">
    <name type="scientific">Lysobacter firmicutimachus</name>
    <dbReference type="NCBI Taxonomy" id="1792846"/>
    <lineage>
        <taxon>Bacteria</taxon>
        <taxon>Pseudomonadati</taxon>
        <taxon>Pseudomonadota</taxon>
        <taxon>Gammaproteobacteria</taxon>
        <taxon>Lysobacterales</taxon>
        <taxon>Lysobacteraceae</taxon>
        <taxon>Lysobacter</taxon>
    </lineage>
</organism>
<dbReference type="InterPro" id="IPR000792">
    <property type="entry name" value="Tscrpt_reg_LuxR_C"/>
</dbReference>
<accession>A0AAU8MY53</accession>
<dbReference type="GO" id="GO:0000160">
    <property type="term" value="P:phosphorelay signal transduction system"/>
    <property type="evidence" value="ECO:0007669"/>
    <property type="project" value="InterPro"/>
</dbReference>
<feature type="modified residue" description="4-aspartylphosphate" evidence="3">
    <location>
        <position position="58"/>
    </location>
</feature>
<dbReference type="PROSITE" id="PS50110">
    <property type="entry name" value="RESPONSE_REGULATORY"/>
    <property type="match status" value="1"/>
</dbReference>
<evidence type="ECO:0000256" key="3">
    <source>
        <dbReference type="PROSITE-ProRule" id="PRU00169"/>
    </source>
</evidence>
<evidence type="ECO:0000256" key="2">
    <source>
        <dbReference type="ARBA" id="ARBA00023125"/>
    </source>
</evidence>
<feature type="domain" description="Response regulatory" evidence="5">
    <location>
        <begin position="7"/>
        <end position="123"/>
    </location>
</feature>
<dbReference type="SUPFAM" id="SSF52172">
    <property type="entry name" value="CheY-like"/>
    <property type="match status" value="1"/>
</dbReference>
<dbReference type="EMBL" id="JBANDL010000002">
    <property type="protein sequence ID" value="MEI2453170.1"/>
    <property type="molecule type" value="Genomic_DNA"/>
</dbReference>
<dbReference type="Proteomes" id="UP001387215">
    <property type="component" value="Unassembled WGS sequence"/>
</dbReference>
<keyword evidence="2" id="KW-0238">DNA-binding</keyword>
<proteinExistence type="predicted"/>
<dbReference type="RefSeq" id="WP_064747001.1">
    <property type="nucleotide sequence ID" value="NZ_CP159925.1"/>
</dbReference>
<dbReference type="Gene3D" id="3.40.50.2300">
    <property type="match status" value="1"/>
</dbReference>
<keyword evidence="1 3" id="KW-0597">Phosphoprotein</keyword>
<dbReference type="Pfam" id="PF00196">
    <property type="entry name" value="GerE"/>
    <property type="match status" value="1"/>
</dbReference>
<name>A0AAU8MY53_9GAMM</name>
<dbReference type="CDD" id="cd06170">
    <property type="entry name" value="LuxR_C_like"/>
    <property type="match status" value="1"/>
</dbReference>
<evidence type="ECO:0000313" key="7">
    <source>
        <dbReference type="EMBL" id="XCO76559.1"/>
    </source>
</evidence>
<keyword evidence="8" id="KW-1185">Reference proteome</keyword>
<dbReference type="AlphaFoldDB" id="A0AAU8MY53"/>
<dbReference type="PANTHER" id="PTHR43214:SF43">
    <property type="entry name" value="TWO-COMPONENT RESPONSE REGULATOR"/>
    <property type="match status" value="1"/>
</dbReference>
<dbReference type="GO" id="GO:0003677">
    <property type="term" value="F:DNA binding"/>
    <property type="evidence" value="ECO:0007669"/>
    <property type="project" value="UniProtKB-KW"/>
</dbReference>
<gene>
    <name evidence="7" type="ORF">ABU614_07185</name>
    <name evidence="6" type="ORF">V2J18_00610</name>
</gene>
<evidence type="ECO:0000259" key="4">
    <source>
        <dbReference type="PROSITE" id="PS50043"/>
    </source>
</evidence>
<dbReference type="InterPro" id="IPR058245">
    <property type="entry name" value="NreC/VraR/RcsB-like_REC"/>
</dbReference>
<evidence type="ECO:0000313" key="8">
    <source>
        <dbReference type="Proteomes" id="UP001387215"/>
    </source>
</evidence>
<dbReference type="InterPro" id="IPR039420">
    <property type="entry name" value="WalR-like"/>
</dbReference>